<gene>
    <name evidence="4" type="ORF">WMW72_01715</name>
</gene>
<evidence type="ECO:0000256" key="3">
    <source>
        <dbReference type="PROSITE-ProRule" id="PRU00679"/>
    </source>
</evidence>
<dbReference type="Proteomes" id="UP001469365">
    <property type="component" value="Unassembled WGS sequence"/>
</dbReference>
<evidence type="ECO:0000256" key="2">
    <source>
        <dbReference type="ARBA" id="ARBA00022801"/>
    </source>
</evidence>
<evidence type="ECO:0000313" key="4">
    <source>
        <dbReference type="EMBL" id="MEK8126619.1"/>
    </source>
</evidence>
<dbReference type="PIRSF" id="PIRSF016839">
    <property type="entry name" value="PhP"/>
    <property type="match status" value="1"/>
</dbReference>
<dbReference type="PROSITE" id="PS51347">
    <property type="entry name" value="PHOSPHOTRIESTERASE_2"/>
    <property type="match status" value="1"/>
</dbReference>
<dbReference type="EMBL" id="JBBPCC010000001">
    <property type="protein sequence ID" value="MEK8126619.1"/>
    <property type="molecule type" value="Genomic_DNA"/>
</dbReference>
<sequence length="321" mass="36511">MFIQTVRGVIDSGELGFCHSHEHLFLEAGHPSSLNPALCLDDYDKTLAELRLLRGVGGRAVVDAQPLGCGRMEASLLDASVETGMHLIASTGFHKLDFYNEHHWIRRYDQERLTEIFIHELTIGMYVGTDREEPGDFIPARAGIIKTAMDEQRMNDPDKRWFYAAADAALRTGAPILCHIESYEQAEALASFYMERGVPAGQIIICHLDRSLDQPLAHRRLAEQGLYLEYDTIARYKYHGDEEEAALIRQMMDWGLERQVLLGLDTTRQRMKSYGGAIGLDFIAERFIPLLRQYGVTEKQVHRMMVLNPADAFAMRRELIL</sequence>
<accession>A0ABU9DCP5</accession>
<comment type="caution">
    <text evidence="4">The sequence shown here is derived from an EMBL/GenBank/DDBJ whole genome shotgun (WGS) entry which is preliminary data.</text>
</comment>
<dbReference type="InterPro" id="IPR001559">
    <property type="entry name" value="Phosphotriesterase"/>
</dbReference>
<keyword evidence="2" id="KW-0378">Hydrolase</keyword>
<proteinExistence type="inferred from homology"/>
<name>A0ABU9DCP5_9BACL</name>
<evidence type="ECO:0008006" key="6">
    <source>
        <dbReference type="Google" id="ProtNLM"/>
    </source>
</evidence>
<dbReference type="SUPFAM" id="SSF51556">
    <property type="entry name" value="Metallo-dependent hydrolases"/>
    <property type="match status" value="1"/>
</dbReference>
<dbReference type="Pfam" id="PF02126">
    <property type="entry name" value="PTE"/>
    <property type="match status" value="1"/>
</dbReference>
<evidence type="ECO:0000313" key="5">
    <source>
        <dbReference type="Proteomes" id="UP001469365"/>
    </source>
</evidence>
<evidence type="ECO:0000256" key="1">
    <source>
        <dbReference type="ARBA" id="ARBA00022723"/>
    </source>
</evidence>
<dbReference type="PANTHER" id="PTHR10819">
    <property type="entry name" value="PHOSPHOTRIESTERASE-RELATED"/>
    <property type="match status" value="1"/>
</dbReference>
<dbReference type="Gene3D" id="3.20.20.140">
    <property type="entry name" value="Metal-dependent hydrolases"/>
    <property type="match status" value="1"/>
</dbReference>
<comment type="similarity">
    <text evidence="3">Belongs to the metallo-dependent hydrolases superfamily. Phosphotriesterase family.</text>
</comment>
<feature type="modified residue" description="N6-carboxylysine" evidence="3">
    <location>
        <position position="146"/>
    </location>
</feature>
<keyword evidence="5" id="KW-1185">Reference proteome</keyword>
<dbReference type="RefSeq" id="WP_341413672.1">
    <property type="nucleotide sequence ID" value="NZ_JBBPCC010000001.1"/>
</dbReference>
<protein>
    <recommendedName>
        <fullName evidence="6">Phosphotriesterase-related protein</fullName>
    </recommendedName>
</protein>
<reference evidence="4 5" key="1">
    <citation type="submission" date="2024-04" db="EMBL/GenBank/DDBJ databases">
        <title>draft genome sequnece of Paenibacillus filicis.</title>
        <authorList>
            <person name="Kim D.-U."/>
        </authorList>
    </citation>
    <scope>NUCLEOTIDE SEQUENCE [LARGE SCALE GENOMIC DNA]</scope>
    <source>
        <strain evidence="4 5">KACC14197</strain>
    </source>
</reference>
<dbReference type="PANTHER" id="PTHR10819:SF3">
    <property type="entry name" value="PHOSPHOTRIESTERASE-RELATED PROTEIN"/>
    <property type="match status" value="1"/>
</dbReference>
<keyword evidence="1" id="KW-0479">Metal-binding</keyword>
<organism evidence="4 5">
    <name type="scientific">Paenibacillus filicis</name>
    <dbReference type="NCBI Taxonomy" id="669464"/>
    <lineage>
        <taxon>Bacteria</taxon>
        <taxon>Bacillati</taxon>
        <taxon>Bacillota</taxon>
        <taxon>Bacilli</taxon>
        <taxon>Bacillales</taxon>
        <taxon>Paenibacillaceae</taxon>
        <taxon>Paenibacillus</taxon>
    </lineage>
</organism>
<dbReference type="InterPro" id="IPR032466">
    <property type="entry name" value="Metal_Hydrolase"/>
</dbReference>